<accession>A0A0L7L3L2</accession>
<feature type="binding site" evidence="8">
    <location>
        <position position="228"/>
    </location>
    <ligand>
        <name>a protein</name>
        <dbReference type="ChEBI" id="CHEBI:16541"/>
    </ligand>
    <ligandPart>
        <name>C-terminal Xaa-(2S)-2-hydroxyglycine residue</name>
        <dbReference type="ChEBI" id="CHEBI:142768"/>
    </ligandPart>
</feature>
<feature type="binding site" evidence="8">
    <location>
        <position position="85"/>
    </location>
    <ligand>
        <name>a protein</name>
        <dbReference type="ChEBI" id="CHEBI:16541"/>
    </ligand>
    <ligandPart>
        <name>C-terminal Xaa-(2S)-2-hydroxyglycine residue</name>
        <dbReference type="ChEBI" id="CHEBI:142768"/>
    </ligandPart>
</feature>
<keyword evidence="9" id="KW-0106">Calcium</keyword>
<keyword evidence="7" id="KW-0456">Lyase</keyword>
<dbReference type="InterPro" id="IPR000720">
    <property type="entry name" value="PHM/PAL"/>
</dbReference>
<feature type="signal peptide" evidence="12">
    <location>
        <begin position="1"/>
        <end position="16"/>
    </location>
</feature>
<keyword evidence="2 9" id="KW-0479">Metal-binding</keyword>
<gene>
    <name evidence="13" type="ORF">OBRU01_10366</name>
</gene>
<evidence type="ECO:0000256" key="9">
    <source>
        <dbReference type="PIRSR" id="PIRSR600720-2"/>
    </source>
</evidence>
<evidence type="ECO:0000256" key="3">
    <source>
        <dbReference type="ARBA" id="ARBA00022729"/>
    </source>
</evidence>
<dbReference type="EC" id="4.3.2.5" evidence="1"/>
<reference evidence="13 14" key="1">
    <citation type="journal article" date="2015" name="Genome Biol. Evol.">
        <title>The genome of winter moth (Operophtera brumata) provides a genomic perspective on sexual dimorphism and phenology.</title>
        <authorList>
            <person name="Derks M.F."/>
            <person name="Smit S."/>
            <person name="Salis L."/>
            <person name="Schijlen E."/>
            <person name="Bossers A."/>
            <person name="Mateman C."/>
            <person name="Pijl A.S."/>
            <person name="de Ridder D."/>
            <person name="Groenen M.A."/>
            <person name="Visser M.E."/>
            <person name="Megens H.J."/>
        </authorList>
    </citation>
    <scope>NUCLEOTIDE SEQUENCE [LARGE SCALE GENOMIC DNA]</scope>
    <source>
        <strain evidence="13">WM2013NL</strain>
        <tissue evidence="13">Head and thorax</tissue>
    </source>
</reference>
<dbReference type="InterPro" id="IPR001258">
    <property type="entry name" value="NHL_repeat"/>
</dbReference>
<dbReference type="GO" id="GO:0004598">
    <property type="term" value="F:peptidylamidoglycolate lyase activity"/>
    <property type="evidence" value="ECO:0007669"/>
    <property type="project" value="UniProtKB-EC"/>
</dbReference>
<dbReference type="PROSITE" id="PS51125">
    <property type="entry name" value="NHL"/>
    <property type="match status" value="1"/>
</dbReference>
<dbReference type="GO" id="GO:0006518">
    <property type="term" value="P:peptide metabolic process"/>
    <property type="evidence" value="ECO:0007669"/>
    <property type="project" value="InterPro"/>
</dbReference>
<dbReference type="GO" id="GO:0046872">
    <property type="term" value="F:metal ion binding"/>
    <property type="evidence" value="ECO:0007669"/>
    <property type="project" value="UniProtKB-KW"/>
</dbReference>
<evidence type="ECO:0000256" key="11">
    <source>
        <dbReference type="PROSITE-ProRule" id="PRU00504"/>
    </source>
</evidence>
<evidence type="ECO:0000256" key="7">
    <source>
        <dbReference type="ARBA" id="ARBA00023239"/>
    </source>
</evidence>
<dbReference type="GO" id="GO:0016020">
    <property type="term" value="C:membrane"/>
    <property type="evidence" value="ECO:0007669"/>
    <property type="project" value="InterPro"/>
</dbReference>
<keyword evidence="3 12" id="KW-0732">Signal</keyword>
<keyword evidence="9" id="KW-0862">Zinc</keyword>
<feature type="binding site" evidence="9">
    <location>
        <position position="310"/>
    </location>
    <ligand>
        <name>Zn(2+)</name>
        <dbReference type="ChEBI" id="CHEBI:29105"/>
        <note>catalytic</note>
    </ligand>
</feature>
<dbReference type="PANTHER" id="PTHR10680">
    <property type="entry name" value="PEPTIDYL-GLYCINE ALPHA-AMIDATING MONOOXYGENASE"/>
    <property type="match status" value="1"/>
</dbReference>
<comment type="cofactor">
    <cofactor evidence="9">
        <name>Zn(2+)</name>
        <dbReference type="ChEBI" id="CHEBI:29105"/>
    </cofactor>
    <text evidence="9">Binds one Zn(2+) ion per subunit.</text>
</comment>
<dbReference type="Proteomes" id="UP000037510">
    <property type="component" value="Unassembled WGS sequence"/>
</dbReference>
<dbReference type="PRINTS" id="PR00790">
    <property type="entry name" value="PAMONOXGNASE"/>
</dbReference>
<evidence type="ECO:0000256" key="12">
    <source>
        <dbReference type="SAM" id="SignalP"/>
    </source>
</evidence>
<dbReference type="Pfam" id="PF01436">
    <property type="entry name" value="NHL"/>
    <property type="match status" value="1"/>
</dbReference>
<evidence type="ECO:0000313" key="14">
    <source>
        <dbReference type="Proteomes" id="UP000037510"/>
    </source>
</evidence>
<dbReference type="STRING" id="104452.A0A0L7L3L2"/>
<evidence type="ECO:0000256" key="6">
    <source>
        <dbReference type="ARBA" id="ARBA00023180"/>
    </source>
</evidence>
<dbReference type="InterPro" id="IPR011042">
    <property type="entry name" value="6-blade_b-propeller_TolB-like"/>
</dbReference>
<feature type="binding site" evidence="9">
    <location>
        <position position="139"/>
    </location>
    <ligand>
        <name>Ca(2+)</name>
        <dbReference type="ChEBI" id="CHEBI:29108"/>
        <note>structural</note>
    </ligand>
</feature>
<keyword evidence="13" id="KW-0503">Monooxygenase</keyword>
<evidence type="ECO:0000256" key="4">
    <source>
        <dbReference type="ARBA" id="ARBA00022737"/>
    </source>
</evidence>
<dbReference type="Gene3D" id="2.120.10.30">
    <property type="entry name" value="TolB, C-terminal domain"/>
    <property type="match status" value="1"/>
</dbReference>
<evidence type="ECO:0000313" key="13">
    <source>
        <dbReference type="EMBL" id="KOB70005.1"/>
    </source>
</evidence>
<feature type="disulfide bond" evidence="10">
    <location>
        <begin position="224"/>
        <end position="235"/>
    </location>
</feature>
<dbReference type="SUPFAM" id="SSF101898">
    <property type="entry name" value="NHL repeat"/>
    <property type="match status" value="1"/>
</dbReference>
<proteinExistence type="predicted"/>
<keyword evidence="6" id="KW-0325">Glycoprotein</keyword>
<feature type="binding site" evidence="8">
    <location>
        <position position="181"/>
    </location>
    <ligand>
        <name>a protein</name>
        <dbReference type="ChEBI" id="CHEBI:16541"/>
    </ligand>
    <ligandPart>
        <name>C-terminal Xaa-(2S)-2-hydroxyglycine residue</name>
        <dbReference type="ChEBI" id="CHEBI:142768"/>
    </ligandPart>
</feature>
<sequence length="343" mass="38185">MLEFVLLVFAFGVIHCEPETVRDNFDYFNYGANEDVLKNLDLHLPKDEIVLRPQEVKFWPQQSLNVGQITAVSINSLGQPVIFHRAERVWDESTFNESNAYQNLDKGPIAEDTILALDPHTGSVLHSWGSYAFYMPHGLTVDHHDNVWVTDVAKHQVFKSAILLPIKLHVISGEIFVADGYCNNQILKFNAAGTLLMAIPAHSDSLTLNVPHSVTLLEHLDMVCVADRENMRIVCPKAGLKSYVDILEPATVIEDPTLGRVFAVASHGDTIYAVNGPTSQNIAVRGFTVNAVNGNILDTWEPTTGFTNPHSLAVTRNGSHLYVTEIGPNKIWKFELTDVYDKK</sequence>
<keyword evidence="14" id="KW-1185">Reference proteome</keyword>
<keyword evidence="13" id="KW-0560">Oxidoreductase</keyword>
<dbReference type="EMBL" id="JTDY01003185">
    <property type="protein sequence ID" value="KOB70005.1"/>
    <property type="molecule type" value="Genomic_DNA"/>
</dbReference>
<feature type="repeat" description="NHL" evidence="11">
    <location>
        <begin position="122"/>
        <end position="159"/>
    </location>
</feature>
<evidence type="ECO:0000256" key="10">
    <source>
        <dbReference type="PIRSR" id="PIRSR600720-3"/>
    </source>
</evidence>
<dbReference type="GO" id="GO:0004497">
    <property type="term" value="F:monooxygenase activity"/>
    <property type="evidence" value="ECO:0007669"/>
    <property type="project" value="UniProtKB-KW"/>
</dbReference>
<keyword evidence="5 10" id="KW-1015">Disulfide bond</keyword>
<evidence type="ECO:0000256" key="2">
    <source>
        <dbReference type="ARBA" id="ARBA00022723"/>
    </source>
</evidence>
<evidence type="ECO:0000256" key="8">
    <source>
        <dbReference type="PIRSR" id="PIRSR600720-1"/>
    </source>
</evidence>
<feature type="binding site" evidence="9">
    <location>
        <position position="72"/>
    </location>
    <ligand>
        <name>Ca(2+)</name>
        <dbReference type="ChEBI" id="CHEBI:29108"/>
        <note>structural</note>
    </ligand>
</feature>
<feature type="chain" id="PRO_5005572966" description="peptidylamidoglycolate lyase" evidence="12">
    <location>
        <begin position="17"/>
        <end position="343"/>
    </location>
</feature>
<dbReference type="GO" id="GO:0005576">
    <property type="term" value="C:extracellular region"/>
    <property type="evidence" value="ECO:0007669"/>
    <property type="project" value="TreeGrafter"/>
</dbReference>
<dbReference type="AlphaFoldDB" id="A0A0L7L3L2"/>
<organism evidence="13 14">
    <name type="scientific">Operophtera brumata</name>
    <name type="common">Winter moth</name>
    <name type="synonym">Phalaena brumata</name>
    <dbReference type="NCBI Taxonomy" id="104452"/>
    <lineage>
        <taxon>Eukaryota</taxon>
        <taxon>Metazoa</taxon>
        <taxon>Ecdysozoa</taxon>
        <taxon>Arthropoda</taxon>
        <taxon>Hexapoda</taxon>
        <taxon>Insecta</taxon>
        <taxon>Pterygota</taxon>
        <taxon>Neoptera</taxon>
        <taxon>Endopterygota</taxon>
        <taxon>Lepidoptera</taxon>
        <taxon>Glossata</taxon>
        <taxon>Ditrysia</taxon>
        <taxon>Geometroidea</taxon>
        <taxon>Geometridae</taxon>
        <taxon>Larentiinae</taxon>
        <taxon>Operophtera</taxon>
    </lineage>
</organism>
<keyword evidence="4" id="KW-0677">Repeat</keyword>
<evidence type="ECO:0000256" key="1">
    <source>
        <dbReference type="ARBA" id="ARBA00012343"/>
    </source>
</evidence>
<protein>
    <recommendedName>
        <fullName evidence="1">peptidylamidoglycolate lyase</fullName>
        <ecNumber evidence="1">4.3.2.5</ecNumber>
    </recommendedName>
</protein>
<feature type="binding site" evidence="9">
    <location>
        <position position="212"/>
    </location>
    <ligand>
        <name>Zn(2+)</name>
        <dbReference type="ChEBI" id="CHEBI:29105"/>
        <note>catalytic</note>
    </ligand>
</feature>
<comment type="caution">
    <text evidence="13">The sequence shown here is derived from an EMBL/GenBank/DDBJ whole genome shotgun (WGS) entry which is preliminary data.</text>
</comment>
<name>A0A0L7L3L2_OPEBR</name>
<dbReference type="CDD" id="cd14958">
    <property type="entry name" value="NHL_PAL_like"/>
    <property type="match status" value="1"/>
</dbReference>
<evidence type="ECO:0000256" key="5">
    <source>
        <dbReference type="ARBA" id="ARBA00023157"/>
    </source>
</evidence>
<feature type="binding site" evidence="9">
    <location>
        <position position="137"/>
    </location>
    <ligand>
        <name>Zn(2+)</name>
        <dbReference type="ChEBI" id="CHEBI:29105"/>
        <note>catalytic</note>
    </ligand>
</feature>
<dbReference type="PANTHER" id="PTHR10680:SF37">
    <property type="entry name" value="PEPTIDYL-ALPHA-HYDROXYGLYCINE ALPHA-AMIDATING LYASE 2"/>
    <property type="match status" value="1"/>
</dbReference>